<dbReference type="InterPro" id="IPR031327">
    <property type="entry name" value="MCM"/>
</dbReference>
<reference evidence="4" key="1">
    <citation type="submission" date="2017-08" db="EMBL/GenBank/DDBJ databases">
        <authorList>
            <person name="Polle J.E."/>
            <person name="Barry K."/>
            <person name="Cushman J."/>
            <person name="Schmutz J."/>
            <person name="Tran D."/>
            <person name="Hathwaick L.T."/>
            <person name="Yim W.C."/>
            <person name="Jenkins J."/>
            <person name="Mckie-Krisberg Z.M."/>
            <person name="Prochnik S."/>
            <person name="Lindquist E."/>
            <person name="Dockter R.B."/>
            <person name="Adam C."/>
            <person name="Molina H."/>
            <person name="Bunkerborg J."/>
            <person name="Jin E."/>
            <person name="Buchheim M."/>
            <person name="Magnuson J."/>
        </authorList>
    </citation>
    <scope>NUCLEOTIDE SEQUENCE</scope>
    <source>
        <strain evidence="4">CCAP 19/18</strain>
    </source>
</reference>
<dbReference type="Gene3D" id="3.40.50.300">
    <property type="entry name" value="P-loop containing nucleotide triphosphate hydrolases"/>
    <property type="match status" value="1"/>
</dbReference>
<dbReference type="EC" id="3.6.4.12" evidence="1"/>
<evidence type="ECO:0000259" key="3">
    <source>
        <dbReference type="Pfam" id="PF21933"/>
    </source>
</evidence>
<name>A0ABQ7H688_DUNSA</name>
<comment type="caution">
    <text evidence="4">The sequence shown here is derived from an EMBL/GenBank/DDBJ whole genome shotgun (WGS) entry which is preliminary data.</text>
</comment>
<feature type="domain" description="MCM AAA-lid" evidence="2">
    <location>
        <begin position="77"/>
        <end position="126"/>
    </location>
</feature>
<evidence type="ECO:0000259" key="2">
    <source>
        <dbReference type="Pfam" id="PF17855"/>
    </source>
</evidence>
<proteinExistence type="predicted"/>
<dbReference type="InterPro" id="IPR027417">
    <property type="entry name" value="P-loop_NTPase"/>
</dbReference>
<evidence type="ECO:0000313" key="4">
    <source>
        <dbReference type="EMBL" id="KAF5842326.1"/>
    </source>
</evidence>
<keyword evidence="5" id="KW-1185">Reference proteome</keyword>
<dbReference type="InterPro" id="IPR041562">
    <property type="entry name" value="MCM_lid"/>
</dbReference>
<dbReference type="EMBL" id="MU069464">
    <property type="protein sequence ID" value="KAF5842326.1"/>
    <property type="molecule type" value="Genomic_DNA"/>
</dbReference>
<protein>
    <recommendedName>
        <fullName evidence="1">DNA helicase</fullName>
        <ecNumber evidence="1">3.6.4.12</ecNumber>
    </recommendedName>
</protein>
<sequence length="210" mass="23411">MVSWAFQASQSAYIGGAAYTRAGAYMHALVLVRNPTVSWALQALHYMCAPACLPGTMHGQVLAKGCACMARKACERDDSDTPPVPVTVRQLEAIIRISESLAKMALQTTGNLEHVEMAIELFRKSTMDAVKSGVVQYNVASDPQRERIHRLEDKIRRRIHIGGSMKLRKLLDEMVALGEPETLVMRALCALDAQGEFQMRRERTIVTRQR</sequence>
<dbReference type="Pfam" id="PF17855">
    <property type="entry name" value="MCM_lid"/>
    <property type="match status" value="1"/>
</dbReference>
<dbReference type="PANTHER" id="PTHR11630:SF42">
    <property type="entry name" value="DNA REPLICATION LICENSING FACTOR MCM5"/>
    <property type="match status" value="1"/>
</dbReference>
<evidence type="ECO:0000313" key="5">
    <source>
        <dbReference type="Proteomes" id="UP000815325"/>
    </source>
</evidence>
<feature type="domain" description="MCM5 C-terminal" evidence="3">
    <location>
        <begin position="150"/>
        <end position="208"/>
    </location>
</feature>
<dbReference type="Pfam" id="PF21933">
    <property type="entry name" value="MCM5_C"/>
    <property type="match status" value="1"/>
</dbReference>
<dbReference type="Proteomes" id="UP000815325">
    <property type="component" value="Unassembled WGS sequence"/>
</dbReference>
<gene>
    <name evidence="4" type="ORF">DUNSADRAFT_7979</name>
</gene>
<evidence type="ECO:0000256" key="1">
    <source>
        <dbReference type="ARBA" id="ARBA00012551"/>
    </source>
</evidence>
<accession>A0ABQ7H688</accession>
<organism evidence="4 5">
    <name type="scientific">Dunaliella salina</name>
    <name type="common">Green alga</name>
    <name type="synonym">Protococcus salinus</name>
    <dbReference type="NCBI Taxonomy" id="3046"/>
    <lineage>
        <taxon>Eukaryota</taxon>
        <taxon>Viridiplantae</taxon>
        <taxon>Chlorophyta</taxon>
        <taxon>core chlorophytes</taxon>
        <taxon>Chlorophyceae</taxon>
        <taxon>CS clade</taxon>
        <taxon>Chlamydomonadales</taxon>
        <taxon>Dunaliellaceae</taxon>
        <taxon>Dunaliella</taxon>
    </lineage>
</organism>
<dbReference type="PANTHER" id="PTHR11630">
    <property type="entry name" value="DNA REPLICATION LICENSING FACTOR MCM FAMILY MEMBER"/>
    <property type="match status" value="1"/>
</dbReference>
<dbReference type="InterPro" id="IPR054125">
    <property type="entry name" value="MCM5_C"/>
</dbReference>